<dbReference type="Gene3D" id="3.40.640.10">
    <property type="entry name" value="Type I PLP-dependent aspartate aminotransferase-like (Major domain)"/>
    <property type="match status" value="1"/>
</dbReference>
<dbReference type="InterPro" id="IPR015424">
    <property type="entry name" value="PyrdxlP-dep_Trfase"/>
</dbReference>
<protein>
    <submittedName>
        <fullName evidence="5">Uncharacterized protein</fullName>
    </submittedName>
</protein>
<gene>
    <name evidence="5" type="ORF">LLEC1_01082</name>
</gene>
<dbReference type="GO" id="GO:0030429">
    <property type="term" value="F:kynureninase activity"/>
    <property type="evidence" value="ECO:0007669"/>
    <property type="project" value="InterPro"/>
</dbReference>
<keyword evidence="1" id="KW-0963">Cytoplasm</keyword>
<evidence type="ECO:0000256" key="4">
    <source>
        <dbReference type="ARBA" id="ARBA00022898"/>
    </source>
</evidence>
<keyword evidence="2" id="KW-0662">Pyridine nucleotide biosynthesis</keyword>
<dbReference type="InterPro" id="IPR015421">
    <property type="entry name" value="PyrdxlP-dep_Trfase_major"/>
</dbReference>
<dbReference type="EMBL" id="LUKN01001855">
    <property type="protein sequence ID" value="OAR00084.1"/>
    <property type="molecule type" value="Genomic_DNA"/>
</dbReference>
<dbReference type="OrthoDB" id="5978656at2759"/>
<proteinExistence type="predicted"/>
<dbReference type="GO" id="GO:0043420">
    <property type="term" value="P:anthranilate metabolic process"/>
    <property type="evidence" value="ECO:0007669"/>
    <property type="project" value="TreeGrafter"/>
</dbReference>
<dbReference type="GO" id="GO:0009435">
    <property type="term" value="P:NAD+ biosynthetic process"/>
    <property type="evidence" value="ECO:0007669"/>
    <property type="project" value="InterPro"/>
</dbReference>
<evidence type="ECO:0000256" key="3">
    <source>
        <dbReference type="ARBA" id="ARBA00022801"/>
    </source>
</evidence>
<dbReference type="PANTHER" id="PTHR14084">
    <property type="entry name" value="KYNURENINASE"/>
    <property type="match status" value="1"/>
</dbReference>
<evidence type="ECO:0000256" key="2">
    <source>
        <dbReference type="ARBA" id="ARBA00022642"/>
    </source>
</evidence>
<dbReference type="GO" id="GO:0030170">
    <property type="term" value="F:pyridoxal phosphate binding"/>
    <property type="evidence" value="ECO:0007669"/>
    <property type="project" value="InterPro"/>
</dbReference>
<keyword evidence="4" id="KW-0663">Pyridoxal phosphate</keyword>
<organism evidence="5 6">
    <name type="scientific">Cordyceps confragosa</name>
    <name type="common">Lecanicillium lecanii</name>
    <dbReference type="NCBI Taxonomy" id="2714763"/>
    <lineage>
        <taxon>Eukaryota</taxon>
        <taxon>Fungi</taxon>
        <taxon>Dikarya</taxon>
        <taxon>Ascomycota</taxon>
        <taxon>Pezizomycotina</taxon>
        <taxon>Sordariomycetes</taxon>
        <taxon>Hypocreomycetidae</taxon>
        <taxon>Hypocreales</taxon>
        <taxon>Cordycipitaceae</taxon>
        <taxon>Akanthomyces</taxon>
    </lineage>
</organism>
<keyword evidence="3" id="KW-0378">Hydrolase</keyword>
<dbReference type="GO" id="GO:0005737">
    <property type="term" value="C:cytoplasm"/>
    <property type="evidence" value="ECO:0007669"/>
    <property type="project" value="InterPro"/>
</dbReference>
<dbReference type="Gene3D" id="3.90.1150.10">
    <property type="entry name" value="Aspartate Aminotransferase, domain 1"/>
    <property type="match status" value="1"/>
</dbReference>
<keyword evidence="6" id="KW-1185">Reference proteome</keyword>
<sequence length="281" mass="30205">MPGTELAASLSKQCVYAAAHGQGLNYKAIRRYADAQIVTWASVGVRGHYTEFGNWPLPTDWHGMAQQCAEQLAATVLSSVSSPSPVALRNVELKLHDCNVDFAVWCNDEYVNGSPGSIGGALVHEKHGSSQGLRNGSQVSSSASCHHCLAGWYGDAKDARFDRDKRTFTLIDGAAGFQVSSPSCIDLAILSAALSVLGRQSMSEIQSKSLALTGYVEYLLSQIQDEMGEAVGAPPLIFITPRDVRQRGAQHSLQFSDGETLDAVMQKLDQEGIVYDGNKPD</sequence>
<reference evidence="5 6" key="1">
    <citation type="submission" date="2016-03" db="EMBL/GenBank/DDBJ databases">
        <title>Fine-scale spatial genetic structure of a fungal parasite of coffee scale insects.</title>
        <authorList>
            <person name="Jackson D."/>
            <person name="Zemenick K.A."/>
            <person name="Malloure B."/>
            <person name="Quandt C.A."/>
            <person name="James T.Y."/>
        </authorList>
    </citation>
    <scope>NUCLEOTIDE SEQUENCE [LARGE SCALE GENOMIC DNA]</scope>
    <source>
        <strain evidence="5 6">UM487</strain>
    </source>
</reference>
<dbReference type="InterPro" id="IPR010111">
    <property type="entry name" value="Kynureninase"/>
</dbReference>
<dbReference type="AlphaFoldDB" id="A0A179IF03"/>
<evidence type="ECO:0000313" key="6">
    <source>
        <dbReference type="Proteomes" id="UP000243081"/>
    </source>
</evidence>
<dbReference type="Proteomes" id="UP000243081">
    <property type="component" value="Unassembled WGS sequence"/>
</dbReference>
<comment type="caution">
    <text evidence="5">The sequence shown here is derived from an EMBL/GenBank/DDBJ whole genome shotgun (WGS) entry which is preliminary data.</text>
</comment>
<evidence type="ECO:0000256" key="1">
    <source>
        <dbReference type="ARBA" id="ARBA00022490"/>
    </source>
</evidence>
<dbReference type="SUPFAM" id="SSF53383">
    <property type="entry name" value="PLP-dependent transferases"/>
    <property type="match status" value="1"/>
</dbReference>
<dbReference type="GO" id="GO:0019441">
    <property type="term" value="P:L-tryptophan catabolic process to kynurenine"/>
    <property type="evidence" value="ECO:0007669"/>
    <property type="project" value="TreeGrafter"/>
</dbReference>
<name>A0A179IF03_CORDF</name>
<evidence type="ECO:0000313" key="5">
    <source>
        <dbReference type="EMBL" id="OAR00084.1"/>
    </source>
</evidence>
<dbReference type="InterPro" id="IPR015422">
    <property type="entry name" value="PyrdxlP-dep_Trfase_small"/>
</dbReference>
<accession>A0A179IF03</accession>
<dbReference type="Pfam" id="PF22580">
    <property type="entry name" value="KYNU_C"/>
    <property type="match status" value="1"/>
</dbReference>
<dbReference type="PANTHER" id="PTHR14084:SF2">
    <property type="entry name" value="KYNURENINASE 2"/>
    <property type="match status" value="1"/>
</dbReference>